<name>A0A098ENZ8_9BACL</name>
<protein>
    <submittedName>
        <fullName evidence="5">HTH-type transcriptional regulator YesS</fullName>
    </submittedName>
</protein>
<evidence type="ECO:0000259" key="4">
    <source>
        <dbReference type="PROSITE" id="PS01124"/>
    </source>
</evidence>
<evidence type="ECO:0000313" key="5">
    <source>
        <dbReference type="EMBL" id="CEG24004.1"/>
    </source>
</evidence>
<dbReference type="OrthoDB" id="247151at2"/>
<evidence type="ECO:0000256" key="3">
    <source>
        <dbReference type="ARBA" id="ARBA00023163"/>
    </source>
</evidence>
<dbReference type="Gene3D" id="1.10.10.60">
    <property type="entry name" value="Homeodomain-like"/>
    <property type="match status" value="2"/>
</dbReference>
<sequence length="261" mass="30904">MNILAAPSIQETISKIFMNESENLNQYEGIEKFFEIETQLIYEIHHLEKDRAKQTLRLLIDLIGIKAGKDTIRQVRNYYIVLSSVMARKLYEMRVPPKKAFAFNTACIELVEKHMNDSEFLYVADELIEFFVSVISERKQPSFGHQTVNKVVMFINDEVERDLSVEDIAKHFHISTSHLSRIFREHAGITLVEYLNVRRVEESQYYLRHSDKGISEISKQFHFCNQSYFTRIFKKYTTVTPKQFRDSQHIPYFRYNLPNSN</sequence>
<keyword evidence="1" id="KW-0805">Transcription regulation</keyword>
<keyword evidence="6" id="KW-1185">Reference proteome</keyword>
<evidence type="ECO:0000256" key="1">
    <source>
        <dbReference type="ARBA" id="ARBA00023015"/>
    </source>
</evidence>
<dbReference type="AlphaFoldDB" id="A0A098ENZ8"/>
<dbReference type="InterPro" id="IPR020449">
    <property type="entry name" value="Tscrpt_reg_AraC-type_HTH"/>
</dbReference>
<dbReference type="Pfam" id="PF12833">
    <property type="entry name" value="HTH_18"/>
    <property type="match status" value="1"/>
</dbReference>
<dbReference type="PANTHER" id="PTHR43280">
    <property type="entry name" value="ARAC-FAMILY TRANSCRIPTIONAL REGULATOR"/>
    <property type="match status" value="1"/>
</dbReference>
<dbReference type="PROSITE" id="PS01124">
    <property type="entry name" value="HTH_ARAC_FAMILY_2"/>
    <property type="match status" value="1"/>
</dbReference>
<dbReference type="PRINTS" id="PR00032">
    <property type="entry name" value="HTHARAC"/>
</dbReference>
<dbReference type="STRING" id="1499687.BN1080_03022"/>
<feature type="domain" description="HTH araC/xylS-type" evidence="4">
    <location>
        <begin position="149"/>
        <end position="247"/>
    </location>
</feature>
<keyword evidence="3" id="KW-0804">Transcription</keyword>
<dbReference type="GO" id="GO:0003700">
    <property type="term" value="F:DNA-binding transcription factor activity"/>
    <property type="evidence" value="ECO:0007669"/>
    <property type="project" value="InterPro"/>
</dbReference>
<evidence type="ECO:0000313" key="6">
    <source>
        <dbReference type="Proteomes" id="UP000043699"/>
    </source>
</evidence>
<dbReference type="RefSeq" id="WP_052653177.1">
    <property type="nucleotide sequence ID" value="NZ_CCXS01000001.1"/>
</dbReference>
<organism evidence="5 6">
    <name type="scientific">Planococcus massiliensis</name>
    <dbReference type="NCBI Taxonomy" id="1499687"/>
    <lineage>
        <taxon>Bacteria</taxon>
        <taxon>Bacillati</taxon>
        <taxon>Bacillota</taxon>
        <taxon>Bacilli</taxon>
        <taxon>Bacillales</taxon>
        <taxon>Caryophanaceae</taxon>
        <taxon>Planococcus</taxon>
    </lineage>
</organism>
<dbReference type="GO" id="GO:0043565">
    <property type="term" value="F:sequence-specific DNA binding"/>
    <property type="evidence" value="ECO:0007669"/>
    <property type="project" value="InterPro"/>
</dbReference>
<gene>
    <name evidence="5" type="primary">yesS</name>
    <name evidence="5" type="ORF">BN1080_03022</name>
</gene>
<reference evidence="5 6" key="1">
    <citation type="submission" date="2014-09" db="EMBL/GenBank/DDBJ databases">
        <authorList>
            <person name="Urmite Genomes Urmite Genomes"/>
        </authorList>
    </citation>
    <scope>NUCLEOTIDE SEQUENCE [LARGE SCALE GENOMIC DNA]</scope>
    <source>
        <strain evidence="5 6">ES2</strain>
    </source>
</reference>
<dbReference type="InterPro" id="IPR018060">
    <property type="entry name" value="HTH_AraC"/>
</dbReference>
<dbReference type="SMART" id="SM00342">
    <property type="entry name" value="HTH_ARAC"/>
    <property type="match status" value="1"/>
</dbReference>
<dbReference type="EMBL" id="CCXS01000001">
    <property type="protein sequence ID" value="CEG24004.1"/>
    <property type="molecule type" value="Genomic_DNA"/>
</dbReference>
<dbReference type="Proteomes" id="UP000043699">
    <property type="component" value="Unassembled WGS sequence"/>
</dbReference>
<dbReference type="InterPro" id="IPR009057">
    <property type="entry name" value="Homeodomain-like_sf"/>
</dbReference>
<proteinExistence type="predicted"/>
<keyword evidence="2" id="KW-0238">DNA-binding</keyword>
<evidence type="ECO:0000256" key="2">
    <source>
        <dbReference type="ARBA" id="ARBA00023125"/>
    </source>
</evidence>
<dbReference type="SUPFAM" id="SSF46689">
    <property type="entry name" value="Homeodomain-like"/>
    <property type="match status" value="2"/>
</dbReference>
<dbReference type="PANTHER" id="PTHR43280:SF28">
    <property type="entry name" value="HTH-TYPE TRANSCRIPTIONAL ACTIVATOR RHAS"/>
    <property type="match status" value="1"/>
</dbReference>
<accession>A0A098ENZ8</accession>